<dbReference type="InterPro" id="IPR006660">
    <property type="entry name" value="Arsenate_reductase-like"/>
</dbReference>
<dbReference type="GO" id="GO:0005737">
    <property type="term" value="C:cytoplasm"/>
    <property type="evidence" value="ECO:0007669"/>
    <property type="project" value="UniProtKB-SubCell"/>
</dbReference>
<name>A0A0R1UIL0_9LACO</name>
<keyword evidence="3 6" id="KW-1015">Disulfide bond</keyword>
<keyword evidence="1 6" id="KW-0963">Cytoplasm</keyword>
<sequence>MIIYCLLNDFRKMLFFLLKCCIIGLLNHLYKTREEKIMTVTLYTSPSCTSCRKARIWFEEHGIAYREQNIFSEPLTIDQIKSILRLTEDGTEEIISKRSRVYQNLTVELDDLPLRDMYELIRQNPGILRRPIMVDDRRLQVGFNEEEIRRFLPREVRELELQRAQQLVNGNE</sequence>
<dbReference type="PATRIC" id="fig|1423753.3.peg.1714"/>
<dbReference type="NCBIfam" id="NF009210">
    <property type="entry name" value="PRK12559.1"/>
    <property type="match status" value="1"/>
</dbReference>
<keyword evidence="2 6" id="KW-0805">Transcription regulation</keyword>
<evidence type="ECO:0000256" key="3">
    <source>
        <dbReference type="ARBA" id="ARBA00023157"/>
    </source>
</evidence>
<dbReference type="Gene3D" id="3.40.30.10">
    <property type="entry name" value="Glutaredoxin"/>
    <property type="match status" value="1"/>
</dbReference>
<dbReference type="InterPro" id="IPR036249">
    <property type="entry name" value="Thioredoxin-like_sf"/>
</dbReference>
<accession>A0A0R1UIL0</accession>
<keyword evidence="4 6" id="KW-0804">Transcription</keyword>
<dbReference type="PANTHER" id="PTHR30041:SF7">
    <property type="entry name" value="GLOBAL TRANSCRIPTIONAL REGULATOR SPX"/>
    <property type="match status" value="1"/>
</dbReference>
<dbReference type="PANTHER" id="PTHR30041">
    <property type="entry name" value="ARSENATE REDUCTASE"/>
    <property type="match status" value="1"/>
</dbReference>
<dbReference type="SUPFAM" id="SSF52833">
    <property type="entry name" value="Thioredoxin-like"/>
    <property type="match status" value="1"/>
</dbReference>
<evidence type="ECO:0000256" key="1">
    <source>
        <dbReference type="ARBA" id="ARBA00022490"/>
    </source>
</evidence>
<keyword evidence="7" id="KW-1133">Transmembrane helix</keyword>
<keyword evidence="9" id="KW-1185">Reference proteome</keyword>
<dbReference type="Proteomes" id="UP000051580">
    <property type="component" value="Unassembled WGS sequence"/>
</dbReference>
<keyword evidence="7" id="KW-0812">Transmembrane</keyword>
<keyword evidence="7" id="KW-0472">Membrane</keyword>
<dbReference type="AlphaFoldDB" id="A0A0R1UIL0"/>
<comment type="similarity">
    <text evidence="6">Belongs to the ArsC family. Spx subfamily.</text>
</comment>
<feature type="transmembrane region" description="Helical" evidence="7">
    <location>
        <begin position="13"/>
        <end position="30"/>
    </location>
</feature>
<dbReference type="InterPro" id="IPR006504">
    <property type="entry name" value="Tscrpt_reg_Spx/MgsR"/>
</dbReference>
<keyword evidence="5 6" id="KW-0676">Redox-active center</keyword>
<dbReference type="NCBIfam" id="TIGR01617">
    <property type="entry name" value="arsC_related"/>
    <property type="match status" value="1"/>
</dbReference>
<comment type="caution">
    <text evidence="8">The sequence shown here is derived from an EMBL/GenBank/DDBJ whole genome shotgun (WGS) entry which is preliminary data.</text>
</comment>
<organism evidence="8 9">
    <name type="scientific">Levilactobacillus hammesii DSM 16381</name>
    <dbReference type="NCBI Taxonomy" id="1423753"/>
    <lineage>
        <taxon>Bacteria</taxon>
        <taxon>Bacillati</taxon>
        <taxon>Bacillota</taxon>
        <taxon>Bacilli</taxon>
        <taxon>Lactobacillales</taxon>
        <taxon>Lactobacillaceae</taxon>
        <taxon>Levilactobacillus</taxon>
    </lineage>
</organism>
<dbReference type="HAMAP" id="MF_01132">
    <property type="entry name" value="Spx"/>
    <property type="match status" value="1"/>
</dbReference>
<protein>
    <recommendedName>
        <fullName evidence="6">Global transcriptional regulator Spx</fullName>
    </recommendedName>
</protein>
<evidence type="ECO:0000313" key="8">
    <source>
        <dbReference type="EMBL" id="KRL93200.1"/>
    </source>
</evidence>
<reference evidence="8 9" key="1">
    <citation type="journal article" date="2015" name="Genome Announc.">
        <title>Expanding the biotechnology potential of lactobacilli through comparative genomics of 213 strains and associated genera.</title>
        <authorList>
            <person name="Sun Z."/>
            <person name="Harris H.M."/>
            <person name="McCann A."/>
            <person name="Guo C."/>
            <person name="Argimon S."/>
            <person name="Zhang W."/>
            <person name="Yang X."/>
            <person name="Jeffery I.B."/>
            <person name="Cooney J.C."/>
            <person name="Kagawa T.F."/>
            <person name="Liu W."/>
            <person name="Song Y."/>
            <person name="Salvetti E."/>
            <person name="Wrobel A."/>
            <person name="Rasinkangas P."/>
            <person name="Parkhill J."/>
            <person name="Rea M.C."/>
            <person name="O'Sullivan O."/>
            <person name="Ritari J."/>
            <person name="Douillard F.P."/>
            <person name="Paul Ross R."/>
            <person name="Yang R."/>
            <person name="Briner A.E."/>
            <person name="Felis G.E."/>
            <person name="de Vos W.M."/>
            <person name="Barrangou R."/>
            <person name="Klaenhammer T.R."/>
            <person name="Caufield P.W."/>
            <person name="Cui Y."/>
            <person name="Zhang H."/>
            <person name="O'Toole P.W."/>
        </authorList>
    </citation>
    <scope>NUCLEOTIDE SEQUENCE [LARGE SCALE GENOMIC DNA]</scope>
    <source>
        <strain evidence="8 9">DSM 16381</strain>
    </source>
</reference>
<dbReference type="Pfam" id="PF03960">
    <property type="entry name" value="ArsC"/>
    <property type="match status" value="1"/>
</dbReference>
<evidence type="ECO:0000313" key="9">
    <source>
        <dbReference type="Proteomes" id="UP000051580"/>
    </source>
</evidence>
<evidence type="ECO:0000256" key="7">
    <source>
        <dbReference type="SAM" id="Phobius"/>
    </source>
</evidence>
<dbReference type="InterPro" id="IPR023731">
    <property type="entry name" value="Spx"/>
</dbReference>
<dbReference type="EMBL" id="AZFS01000066">
    <property type="protein sequence ID" value="KRL93200.1"/>
    <property type="molecule type" value="Genomic_DNA"/>
</dbReference>
<proteinExistence type="inferred from homology"/>
<comment type="function">
    <text evidence="6">Global transcriptional regulator that plays a key role in stress response and exerts either positive or negative regulation of genes. Acts by interacting with the C-terminal domain of the alpha subunit of the RNA polymerase (RNAP). This interaction can enhance binding of RNAP to the promoter region of target genes and stimulate their transcription, or block interaction of RNAP with activator.</text>
</comment>
<feature type="disulfide bond" description="Redox-active" evidence="6">
    <location>
        <begin position="48"/>
        <end position="51"/>
    </location>
</feature>
<dbReference type="STRING" id="1423753.FD28_GL001650"/>
<evidence type="ECO:0000256" key="6">
    <source>
        <dbReference type="HAMAP-Rule" id="MF_01132"/>
    </source>
</evidence>
<dbReference type="GO" id="GO:0045892">
    <property type="term" value="P:negative regulation of DNA-templated transcription"/>
    <property type="evidence" value="ECO:0007669"/>
    <property type="project" value="InterPro"/>
</dbReference>
<evidence type="ECO:0000256" key="2">
    <source>
        <dbReference type="ARBA" id="ARBA00023015"/>
    </source>
</evidence>
<evidence type="ECO:0000256" key="5">
    <source>
        <dbReference type="ARBA" id="ARBA00023284"/>
    </source>
</evidence>
<evidence type="ECO:0000256" key="4">
    <source>
        <dbReference type="ARBA" id="ARBA00023163"/>
    </source>
</evidence>
<comment type="subunit">
    <text evidence="6">Interacts with the C-terminal domain of the alpha subunit of the RNAP.</text>
</comment>
<comment type="subcellular location">
    <subcellularLocation>
        <location evidence="6">Cytoplasm</location>
    </subcellularLocation>
</comment>
<gene>
    <name evidence="6" type="primary">spx</name>
    <name evidence="8" type="ORF">FD28_GL001650</name>
</gene>
<dbReference type="CDD" id="cd03032">
    <property type="entry name" value="ArsC_Spx"/>
    <property type="match status" value="1"/>
</dbReference>
<dbReference type="NCBIfam" id="NF002459">
    <property type="entry name" value="PRK01655.1"/>
    <property type="match status" value="1"/>
</dbReference>
<dbReference type="PROSITE" id="PS51353">
    <property type="entry name" value="ARSC"/>
    <property type="match status" value="1"/>
</dbReference>